<dbReference type="PANTHER" id="PTHR10000:SF8">
    <property type="entry name" value="HAD SUPERFAMILY HYDROLASE-LIKE, TYPE 3"/>
    <property type="match status" value="1"/>
</dbReference>
<dbReference type="PROSITE" id="PS01229">
    <property type="entry name" value="COF_2"/>
    <property type="match status" value="1"/>
</dbReference>
<dbReference type="GO" id="GO:0000287">
    <property type="term" value="F:magnesium ion binding"/>
    <property type="evidence" value="ECO:0007669"/>
    <property type="project" value="TreeGrafter"/>
</dbReference>
<proteinExistence type="predicted"/>
<dbReference type="CDD" id="cd07516">
    <property type="entry name" value="HAD_Pase"/>
    <property type="match status" value="1"/>
</dbReference>
<dbReference type="SFLD" id="SFLDS00003">
    <property type="entry name" value="Haloacid_Dehalogenase"/>
    <property type="match status" value="1"/>
</dbReference>
<dbReference type="AlphaFoldDB" id="A0A8J6TPR8"/>
<dbReference type="InterPro" id="IPR006379">
    <property type="entry name" value="HAD-SF_hydro_IIB"/>
</dbReference>
<dbReference type="NCBIfam" id="TIGR00099">
    <property type="entry name" value="Cof-subfamily"/>
    <property type="match status" value="1"/>
</dbReference>
<evidence type="ECO:0000313" key="1">
    <source>
        <dbReference type="EMBL" id="MBC8610479.1"/>
    </source>
</evidence>
<dbReference type="GO" id="GO:0016791">
    <property type="term" value="F:phosphatase activity"/>
    <property type="evidence" value="ECO:0007669"/>
    <property type="project" value="TreeGrafter"/>
</dbReference>
<gene>
    <name evidence="1" type="ORF">H8702_05000</name>
</gene>
<dbReference type="PANTHER" id="PTHR10000">
    <property type="entry name" value="PHOSPHOSERINE PHOSPHATASE"/>
    <property type="match status" value="1"/>
</dbReference>
<keyword evidence="2" id="KW-1185">Reference proteome</keyword>
<organism evidence="1 2">
    <name type="scientific">Massiliimalia timonensis</name>
    <dbReference type="NCBI Taxonomy" id="1987501"/>
    <lineage>
        <taxon>Bacteria</taxon>
        <taxon>Bacillati</taxon>
        <taxon>Bacillota</taxon>
        <taxon>Clostridia</taxon>
        <taxon>Eubacteriales</taxon>
        <taxon>Oscillospiraceae</taxon>
        <taxon>Massiliimalia</taxon>
    </lineage>
</organism>
<dbReference type="InterPro" id="IPR036412">
    <property type="entry name" value="HAD-like_sf"/>
</dbReference>
<dbReference type="NCBIfam" id="TIGR01484">
    <property type="entry name" value="HAD-SF-IIB"/>
    <property type="match status" value="1"/>
</dbReference>
<dbReference type="Gene3D" id="3.30.1240.10">
    <property type="match status" value="1"/>
</dbReference>
<dbReference type="Gene3D" id="3.40.50.1000">
    <property type="entry name" value="HAD superfamily/HAD-like"/>
    <property type="match status" value="1"/>
</dbReference>
<evidence type="ECO:0000313" key="2">
    <source>
        <dbReference type="Proteomes" id="UP000632659"/>
    </source>
</evidence>
<dbReference type="SFLD" id="SFLDG01140">
    <property type="entry name" value="C2.B:_Phosphomannomutase_and_P"/>
    <property type="match status" value="1"/>
</dbReference>
<reference evidence="1" key="1">
    <citation type="submission" date="2020-08" db="EMBL/GenBank/DDBJ databases">
        <title>Genome public.</title>
        <authorList>
            <person name="Liu C."/>
            <person name="Sun Q."/>
        </authorList>
    </citation>
    <scope>NUCLEOTIDE SEQUENCE</scope>
    <source>
        <strain evidence="1">NSJ-15</strain>
    </source>
</reference>
<protein>
    <submittedName>
        <fullName evidence="1">HAD family phosphatase</fullName>
    </submittedName>
</protein>
<dbReference type="EMBL" id="JACRTL010000002">
    <property type="protein sequence ID" value="MBC8610479.1"/>
    <property type="molecule type" value="Genomic_DNA"/>
</dbReference>
<dbReference type="Proteomes" id="UP000632659">
    <property type="component" value="Unassembled WGS sequence"/>
</dbReference>
<dbReference type="InterPro" id="IPR023214">
    <property type="entry name" value="HAD_sf"/>
</dbReference>
<accession>A0A8J6TPR8</accession>
<sequence>MKTVFSDIDGTLLNSTHQITPLTQQAIRALEHAQIPFVIVSARGPSGITPIMREYGFQCPMICYSGALILSENGQVLFQKGFQKRTAKAIIELAEQRQFDLSWCLFSFDEWIVKDRSDPRIVREEKIVKAESKQGSLETIAGDDVHKILCICNPRQILTIEQELKKAFPHLSIAKSADHLLEIMERGVTKAAAVKQFCQMRQIAPADTAAFGDNYNDLEMLQTVGHGFFMENAPEELKRLFPCHTKDNDHDGIFFALRQMGLDL</sequence>
<dbReference type="SUPFAM" id="SSF56784">
    <property type="entry name" value="HAD-like"/>
    <property type="match status" value="1"/>
</dbReference>
<dbReference type="InterPro" id="IPR000150">
    <property type="entry name" value="Cof"/>
</dbReference>
<name>A0A8J6TPR8_9FIRM</name>
<comment type="caution">
    <text evidence="1">The sequence shown here is derived from an EMBL/GenBank/DDBJ whole genome shotgun (WGS) entry which is preliminary data.</text>
</comment>
<dbReference type="GO" id="GO:0005829">
    <property type="term" value="C:cytosol"/>
    <property type="evidence" value="ECO:0007669"/>
    <property type="project" value="TreeGrafter"/>
</dbReference>
<dbReference type="Pfam" id="PF08282">
    <property type="entry name" value="Hydrolase_3"/>
    <property type="match status" value="1"/>
</dbReference>